<feature type="transmembrane region" description="Helical" evidence="1">
    <location>
        <begin position="120"/>
        <end position="141"/>
    </location>
</feature>
<dbReference type="EMBL" id="CP018154">
    <property type="protein sequence ID" value="APG63457.1"/>
    <property type="molecule type" value="Genomic_DNA"/>
</dbReference>
<evidence type="ECO:0000256" key="1">
    <source>
        <dbReference type="SAM" id="Phobius"/>
    </source>
</evidence>
<dbReference type="AlphaFoldDB" id="A0A1L3JE95"/>
<keyword evidence="1" id="KW-0812">Transmembrane</keyword>
<keyword evidence="1" id="KW-0472">Membrane</keyword>
<evidence type="ECO:0008006" key="4">
    <source>
        <dbReference type="Google" id="ProtNLM"/>
    </source>
</evidence>
<accession>A0A1L3JE95</accession>
<gene>
    <name evidence="2" type="ORF">LPB140_01410</name>
</gene>
<evidence type="ECO:0000313" key="3">
    <source>
        <dbReference type="Proteomes" id="UP000242561"/>
    </source>
</evidence>
<keyword evidence="1" id="KW-1133">Transmembrane helix</keyword>
<organism evidence="2 3">
    <name type="scientific">Sphingorhabdus lutea</name>
    <dbReference type="NCBI Taxonomy" id="1913578"/>
    <lineage>
        <taxon>Bacteria</taxon>
        <taxon>Pseudomonadati</taxon>
        <taxon>Pseudomonadota</taxon>
        <taxon>Alphaproteobacteria</taxon>
        <taxon>Sphingomonadales</taxon>
        <taxon>Sphingomonadaceae</taxon>
        <taxon>Sphingorhabdus</taxon>
    </lineage>
</organism>
<sequence>MPIASILFCSALSGIFLITQHPLLPPLGFMMFISWRLLRPSLFPMWAGLPFGLMDDIFTAQPFGSGGLLFSLTMLVMMNIDNRTSWRQYGMNWVIGAILIIIYLFANLFFQGIYQIRAEFITIMPQTILAILTFPLMLRLAGWLNRYRLSS</sequence>
<reference evidence="2 3" key="1">
    <citation type="submission" date="2016-11" db="EMBL/GenBank/DDBJ databases">
        <title>Sphingorhabdus sp. LPB0140, isolated from marine environment.</title>
        <authorList>
            <person name="Kim E."/>
            <person name="Yi H."/>
        </authorList>
    </citation>
    <scope>NUCLEOTIDE SEQUENCE [LARGE SCALE GENOMIC DNA]</scope>
    <source>
        <strain evidence="2 3">LPB0140</strain>
    </source>
</reference>
<dbReference type="STRING" id="1913578.LPB140_01410"/>
<protein>
    <recommendedName>
        <fullName evidence="4">Rod shape-determining protein MreD</fullName>
    </recommendedName>
</protein>
<name>A0A1L3JE95_9SPHN</name>
<dbReference type="KEGG" id="sphl:LPB140_01410"/>
<feature type="transmembrane region" description="Helical" evidence="1">
    <location>
        <begin position="92"/>
        <end position="114"/>
    </location>
</feature>
<evidence type="ECO:0000313" key="2">
    <source>
        <dbReference type="EMBL" id="APG63457.1"/>
    </source>
</evidence>
<dbReference type="Proteomes" id="UP000242561">
    <property type="component" value="Chromosome"/>
</dbReference>
<feature type="transmembrane region" description="Helical" evidence="1">
    <location>
        <begin position="60"/>
        <end position="80"/>
    </location>
</feature>
<keyword evidence="3" id="KW-1185">Reference proteome</keyword>
<proteinExistence type="predicted"/>